<dbReference type="GO" id="GO:0016020">
    <property type="term" value="C:membrane"/>
    <property type="evidence" value="ECO:0007669"/>
    <property type="project" value="TreeGrafter"/>
</dbReference>
<dbReference type="Pfam" id="PF13414">
    <property type="entry name" value="TPR_11"/>
    <property type="match status" value="1"/>
</dbReference>
<evidence type="ECO:0000256" key="1">
    <source>
        <dbReference type="ARBA" id="ARBA00022737"/>
    </source>
</evidence>
<keyword evidence="1" id="KW-0677">Repeat</keyword>
<sequence>MYLHGCKQTPATPPTTSDEDSSGSSSDDAMKKKKGNRAMQKKKYPKAVKYYTKAIKIDPDNATYRLNRAIANSALELWKDAEVDACKAVELGDPPSSKSHFQLARARLRRGHCEEARQALDAGLAAYPDEAALTQLSREIERALAQLAAKQRREQEERESQPAPTEGPSSSRALLDQARSLYTAGRLEEAVALLGDVRAAAASSSSTSDVRRDEIGGLSLLGKASMQLKRWGDAVDAFRSVVELEEKTFSMSNREEREALSNAYNNLGIACKSAGRMPEAVEALNAAYHKATNGDDQIATPQAAQILQNLAQCLRAGRKVQEAQMMYEKALGIGQRLFGHDHASNALNHLCIARCLRETGKIREAIQSYTKAVEIWEQKDPETCIKETPELPSKDRIAQMQQQCRAELAQLIMMVEQARRAAAAGEVGASSSEPPAAEGTS</sequence>
<feature type="compositionally biased region" description="Basic and acidic residues" evidence="4">
    <location>
        <begin position="151"/>
        <end position="160"/>
    </location>
</feature>
<dbReference type="PANTHER" id="PTHR45831:SF2">
    <property type="entry name" value="LD24721P"/>
    <property type="match status" value="1"/>
</dbReference>
<dbReference type="AlphaFoldDB" id="A0A7S4W7U5"/>
<accession>A0A7S4W7U5</accession>
<dbReference type="InterPro" id="IPR019734">
    <property type="entry name" value="TPR_rpt"/>
</dbReference>
<feature type="repeat" description="TPR" evidence="3">
    <location>
        <begin position="28"/>
        <end position="61"/>
    </location>
</feature>
<evidence type="ECO:0000256" key="4">
    <source>
        <dbReference type="SAM" id="MobiDB-lite"/>
    </source>
</evidence>
<dbReference type="GO" id="GO:0060090">
    <property type="term" value="F:molecular adaptor activity"/>
    <property type="evidence" value="ECO:0007669"/>
    <property type="project" value="TreeGrafter"/>
</dbReference>
<gene>
    <name evidence="5" type="ORF">AMON00008_LOCUS58809</name>
</gene>
<dbReference type="GO" id="GO:0006620">
    <property type="term" value="P:post-translational protein targeting to endoplasmic reticulum membrane"/>
    <property type="evidence" value="ECO:0007669"/>
    <property type="project" value="TreeGrafter"/>
</dbReference>
<evidence type="ECO:0000256" key="3">
    <source>
        <dbReference type="PROSITE-ProRule" id="PRU00339"/>
    </source>
</evidence>
<dbReference type="Gene3D" id="1.25.40.10">
    <property type="entry name" value="Tetratricopeptide repeat domain"/>
    <property type="match status" value="3"/>
</dbReference>
<proteinExistence type="predicted"/>
<protein>
    <submittedName>
        <fullName evidence="5">Uncharacterized protein</fullName>
    </submittedName>
</protein>
<dbReference type="GO" id="GO:0072380">
    <property type="term" value="C:TRC complex"/>
    <property type="evidence" value="ECO:0007669"/>
    <property type="project" value="TreeGrafter"/>
</dbReference>
<reference evidence="5" key="1">
    <citation type="submission" date="2021-01" db="EMBL/GenBank/DDBJ databases">
        <authorList>
            <person name="Corre E."/>
            <person name="Pelletier E."/>
            <person name="Niang G."/>
            <person name="Scheremetjew M."/>
            <person name="Finn R."/>
            <person name="Kale V."/>
            <person name="Holt S."/>
            <person name="Cochrane G."/>
            <person name="Meng A."/>
            <person name="Brown T."/>
            <person name="Cohen L."/>
        </authorList>
    </citation>
    <scope>NUCLEOTIDE SEQUENCE</scope>
    <source>
        <strain evidence="5">CCMP3105</strain>
    </source>
</reference>
<dbReference type="EMBL" id="HBNR01082201">
    <property type="protein sequence ID" value="CAE4659447.1"/>
    <property type="molecule type" value="Transcribed_RNA"/>
</dbReference>
<dbReference type="PANTHER" id="PTHR45831">
    <property type="entry name" value="LD24721P"/>
    <property type="match status" value="1"/>
</dbReference>
<feature type="compositionally biased region" description="Basic residues" evidence="4">
    <location>
        <begin position="31"/>
        <end position="44"/>
    </location>
</feature>
<dbReference type="SUPFAM" id="SSF48452">
    <property type="entry name" value="TPR-like"/>
    <property type="match status" value="2"/>
</dbReference>
<organism evidence="5">
    <name type="scientific">Alexandrium monilatum</name>
    <dbReference type="NCBI Taxonomy" id="311494"/>
    <lineage>
        <taxon>Eukaryota</taxon>
        <taxon>Sar</taxon>
        <taxon>Alveolata</taxon>
        <taxon>Dinophyceae</taxon>
        <taxon>Gonyaulacales</taxon>
        <taxon>Pyrocystaceae</taxon>
        <taxon>Alexandrium</taxon>
    </lineage>
</organism>
<evidence type="ECO:0000256" key="2">
    <source>
        <dbReference type="ARBA" id="ARBA00022803"/>
    </source>
</evidence>
<dbReference type="Pfam" id="PF13432">
    <property type="entry name" value="TPR_16"/>
    <property type="match status" value="1"/>
</dbReference>
<evidence type="ECO:0000313" key="5">
    <source>
        <dbReference type="EMBL" id="CAE4659447.1"/>
    </source>
</evidence>
<dbReference type="SMART" id="SM00028">
    <property type="entry name" value="TPR"/>
    <property type="match status" value="8"/>
</dbReference>
<dbReference type="Pfam" id="PF13424">
    <property type="entry name" value="TPR_12"/>
    <property type="match status" value="1"/>
</dbReference>
<dbReference type="InterPro" id="IPR011990">
    <property type="entry name" value="TPR-like_helical_dom_sf"/>
</dbReference>
<feature type="region of interest" description="Disordered" evidence="4">
    <location>
        <begin position="1"/>
        <end position="44"/>
    </location>
</feature>
<dbReference type="PROSITE" id="PS50005">
    <property type="entry name" value="TPR"/>
    <property type="match status" value="1"/>
</dbReference>
<keyword evidence="2 3" id="KW-0802">TPR repeat</keyword>
<name>A0A7S4W7U5_9DINO</name>
<dbReference type="InterPro" id="IPR047150">
    <property type="entry name" value="SGT"/>
</dbReference>
<feature type="region of interest" description="Disordered" evidence="4">
    <location>
        <begin position="147"/>
        <end position="173"/>
    </location>
</feature>